<name>A0A9D1WF08_9GAMM</name>
<evidence type="ECO:0000313" key="3">
    <source>
        <dbReference type="EMBL" id="HIX57946.1"/>
    </source>
</evidence>
<dbReference type="Proteomes" id="UP000886829">
    <property type="component" value="Unassembled WGS sequence"/>
</dbReference>
<sequence>MTGKQLADVILTIANNDFEAPAYTVLYDTANLNPPEGKHGTVNLVLIAATQEQADALKQKGTASIEGHELSLNVSALSNDDFAFIRNLVQRHISQDQAAWMGGDPFVLDDLEAKSLRISVLSKEEVFGRGILDVGKAVHGPALLDANRMTSNNVVRVPALNNRAFAIETFDTAGYVAEFSNDIAQRSWIDRYHHPEYHSSANGAYSSHARALVGKDVGLRKTGQGTLILSGNNTYAGATLVEEGVLVVTKRSDRTGGELQQSDVVVSKDGTLRGDGYIAQQVINDGLVALGYEDPVLTVGSYTQSKNGTLLVTVDSDGSNTALKVEDEAHLAGNLSVSLAGGQFYRNDFAIAVQNFIQSDQITGAFNSYYGDWGEWSSPTLESHLLNTTQSSGGGYSGQVVVTRPQDAYARYALNSSAADLGFGLYDIASVATGDMQALLSALDWSAVDGHEIGTALNELGAETYNAVARASLAQHREFNQLILQHLLSTTKPELLTDNNNSNSQVWVSAYGSETRQKSHEDVSAWESSGMGLILGAERYFSDGLSVGVHLAITDRSIDISGEHAAQADTQSIFVGLHSLWAPAAWDGFWLTIENGDMDRTVAFNGYIRSPESHWTGIAGGALIGGGKDWSWEIGSNQGNGNIEAGPLAWVEYSFLQRPNIEERLGQAASLSVSDELYQSLALCLGAHVGWNSSFTSGESLNINLLAAWQHAALNTTLDTDAAFSGYDSYGFSTETALPRKDSMVLQSSVRITHPSSFFIQAELAGEFFRSDYTAVNLGLRLGFAF</sequence>
<evidence type="ECO:0000259" key="2">
    <source>
        <dbReference type="PROSITE" id="PS51208"/>
    </source>
</evidence>
<dbReference type="InterPro" id="IPR005546">
    <property type="entry name" value="Autotransporte_beta"/>
</dbReference>
<feature type="domain" description="Autotransporter" evidence="2">
    <location>
        <begin position="499"/>
        <end position="786"/>
    </location>
</feature>
<dbReference type="PROSITE" id="PS51208">
    <property type="entry name" value="AUTOTRANSPORTER"/>
    <property type="match status" value="1"/>
</dbReference>
<organism evidence="3 4">
    <name type="scientific">Candidatus Anaerobiospirillum pullistercoris</name>
    <dbReference type="NCBI Taxonomy" id="2838452"/>
    <lineage>
        <taxon>Bacteria</taxon>
        <taxon>Pseudomonadati</taxon>
        <taxon>Pseudomonadota</taxon>
        <taxon>Gammaproteobacteria</taxon>
        <taxon>Aeromonadales</taxon>
        <taxon>Succinivibrionaceae</taxon>
        <taxon>Anaerobiospirillum</taxon>
    </lineage>
</organism>
<dbReference type="InterPro" id="IPR036709">
    <property type="entry name" value="Autotransporte_beta_dom_sf"/>
</dbReference>
<dbReference type="InterPro" id="IPR011050">
    <property type="entry name" value="Pectin_lyase_fold/virulence"/>
</dbReference>
<evidence type="ECO:0000313" key="4">
    <source>
        <dbReference type="Proteomes" id="UP000886829"/>
    </source>
</evidence>
<dbReference type="Gene3D" id="2.40.128.130">
    <property type="entry name" value="Autotransporter beta-domain"/>
    <property type="match status" value="1"/>
</dbReference>
<accession>A0A9D1WF08</accession>
<dbReference type="InterPro" id="IPR013425">
    <property type="entry name" value="Autotrns_rpt"/>
</dbReference>
<evidence type="ECO:0000256" key="1">
    <source>
        <dbReference type="ARBA" id="ARBA00022729"/>
    </source>
</evidence>
<dbReference type="EMBL" id="DXEV01000217">
    <property type="protein sequence ID" value="HIX57946.1"/>
    <property type="molecule type" value="Genomic_DNA"/>
</dbReference>
<dbReference type="SMART" id="SM00869">
    <property type="entry name" value="Autotransporter"/>
    <property type="match status" value="1"/>
</dbReference>
<dbReference type="Pfam" id="PF12951">
    <property type="entry name" value="PATR"/>
    <property type="match status" value="1"/>
</dbReference>
<protein>
    <submittedName>
        <fullName evidence="3">Autotransporter domain-containing protein</fullName>
    </submittedName>
</protein>
<dbReference type="AlphaFoldDB" id="A0A9D1WF08"/>
<reference evidence="3" key="1">
    <citation type="journal article" date="2021" name="PeerJ">
        <title>Extensive microbial diversity within the chicken gut microbiome revealed by metagenomics and culture.</title>
        <authorList>
            <person name="Gilroy R."/>
            <person name="Ravi A."/>
            <person name="Getino M."/>
            <person name="Pursley I."/>
            <person name="Horton D.L."/>
            <person name="Alikhan N.F."/>
            <person name="Baker D."/>
            <person name="Gharbi K."/>
            <person name="Hall N."/>
            <person name="Watson M."/>
            <person name="Adriaenssens E.M."/>
            <person name="Foster-Nyarko E."/>
            <person name="Jarju S."/>
            <person name="Secka A."/>
            <person name="Antonio M."/>
            <person name="Oren A."/>
            <person name="Chaudhuri R.R."/>
            <person name="La Ragione R."/>
            <person name="Hildebrand F."/>
            <person name="Pallen M.J."/>
        </authorList>
    </citation>
    <scope>NUCLEOTIDE SEQUENCE</scope>
    <source>
        <strain evidence="3">USASDec5-558</strain>
    </source>
</reference>
<dbReference type="NCBIfam" id="TIGR02601">
    <property type="entry name" value="autotrns_rpt"/>
    <property type="match status" value="1"/>
</dbReference>
<comment type="caution">
    <text evidence="3">The sequence shown here is derived from an EMBL/GenBank/DDBJ whole genome shotgun (WGS) entry which is preliminary data.</text>
</comment>
<reference evidence="3" key="2">
    <citation type="submission" date="2021-04" db="EMBL/GenBank/DDBJ databases">
        <authorList>
            <person name="Gilroy R."/>
        </authorList>
    </citation>
    <scope>NUCLEOTIDE SEQUENCE</scope>
    <source>
        <strain evidence="3">USASDec5-558</strain>
    </source>
</reference>
<keyword evidence="1" id="KW-0732">Signal</keyword>
<dbReference type="Pfam" id="PF03797">
    <property type="entry name" value="Autotransporter"/>
    <property type="match status" value="1"/>
</dbReference>
<proteinExistence type="predicted"/>
<gene>
    <name evidence="3" type="ORF">H9850_10825</name>
</gene>
<dbReference type="SUPFAM" id="SSF103515">
    <property type="entry name" value="Autotransporter"/>
    <property type="match status" value="1"/>
</dbReference>
<dbReference type="SUPFAM" id="SSF51126">
    <property type="entry name" value="Pectin lyase-like"/>
    <property type="match status" value="1"/>
</dbReference>